<feature type="compositionally biased region" description="Acidic residues" evidence="2">
    <location>
        <begin position="206"/>
        <end position="215"/>
    </location>
</feature>
<feature type="region of interest" description="Disordered" evidence="2">
    <location>
        <begin position="1"/>
        <end position="95"/>
    </location>
</feature>
<feature type="region of interest" description="Disordered" evidence="2">
    <location>
        <begin position="172"/>
        <end position="191"/>
    </location>
</feature>
<sequence>MDHLDPNNLSEVESLSDSDWLDISSRASEDNDSLDDSDREDLASDYRPPSRRSLASFGSSPEGEIQGWEGIIEDSSDEAPLSTSPDAPEEDATLDDPILRLSQQSLSFRVAALSEAAVARHTALDDPEEERKVKDGLDQSMVSTLSASRSNSLNASIQTSIVHSRDLRLSFPDPLSSSSPRPHPLSPSYEDISMDTAADVTVSDQEPQESADGDVEAAPPCPTTTLPVDGPVDADLNAHTDMEIHSSAAVDFSIVLYGASSDANHRVVQRVLEKLMAATECGFSSVPQINMPQNIRALITAGRSIQSHCVISIVDRTENALSKSGKWPSTLVFAERPSLAIIFLPSASVTVPNHTLYLPVLHQDEAEDEDDIDSFTSGDRLLDAEHQWDSLQVAQSRLVSHAFTSSRSAVVEEEEIERAPPARVRRALQPLLPWTNQWSSYQLASRPRHAFTLFAILSIVLGYLVNGSLPLPGLRRASATVGMVARPAPTPVANASLPTPAASPSNVGLIASSLKEFALAAVSPYAVASTSSVATKPFSSTTVSHNKDAGHTGAPSECACGCGLITWPEKPTTDLVLRPTPPTPALSNQASSKGPALAIVAPPPTSGKGKGKARATDDASLYALSTRLAGALSEYFDLDVSTVLAQKRSDAQELLDALDELGRAIHEQTDGVWEQVEAAREGLLARHERAKSRAKELRAVGERLLESVSAQVRGRVSMAKENARMLREGVRSRREGRRDRREGRWELRAEWRAARAERRVRRAQPVD</sequence>
<evidence type="ECO:0000256" key="1">
    <source>
        <dbReference type="SAM" id="Coils"/>
    </source>
</evidence>
<keyword evidence="4" id="KW-1185">Reference proteome</keyword>
<protein>
    <submittedName>
        <fullName evidence="3">Uncharacterized protein</fullName>
    </submittedName>
</protein>
<proteinExistence type="predicted"/>
<feature type="coiled-coil region" evidence="1">
    <location>
        <begin position="644"/>
        <end position="700"/>
    </location>
</feature>
<dbReference type="EMBL" id="AYKW01000003">
    <property type="protein sequence ID" value="PIL35563.1"/>
    <property type="molecule type" value="Genomic_DNA"/>
</dbReference>
<gene>
    <name evidence="3" type="ORF">GSI_02291</name>
</gene>
<dbReference type="Proteomes" id="UP000230002">
    <property type="component" value="Unassembled WGS sequence"/>
</dbReference>
<keyword evidence="1" id="KW-0175">Coiled coil</keyword>
<feature type="region of interest" description="Disordered" evidence="2">
    <location>
        <begin position="201"/>
        <end position="227"/>
    </location>
</feature>
<evidence type="ECO:0000313" key="4">
    <source>
        <dbReference type="Proteomes" id="UP000230002"/>
    </source>
</evidence>
<evidence type="ECO:0000256" key="2">
    <source>
        <dbReference type="SAM" id="MobiDB-lite"/>
    </source>
</evidence>
<dbReference type="OrthoDB" id="3256495at2759"/>
<reference evidence="3 4" key="1">
    <citation type="journal article" date="2015" name="Sci. Rep.">
        <title>Chromosome-level genome map provides insights into diverse defense mechanisms in the medicinal fungus Ganoderma sinense.</title>
        <authorList>
            <person name="Zhu Y."/>
            <person name="Xu J."/>
            <person name="Sun C."/>
            <person name="Zhou S."/>
            <person name="Xu H."/>
            <person name="Nelson D.R."/>
            <person name="Qian J."/>
            <person name="Song J."/>
            <person name="Luo H."/>
            <person name="Xiang L."/>
            <person name="Li Y."/>
            <person name="Xu Z."/>
            <person name="Ji A."/>
            <person name="Wang L."/>
            <person name="Lu S."/>
            <person name="Hayward A."/>
            <person name="Sun W."/>
            <person name="Li X."/>
            <person name="Schwartz D.C."/>
            <person name="Wang Y."/>
            <person name="Chen S."/>
        </authorList>
    </citation>
    <scope>NUCLEOTIDE SEQUENCE [LARGE SCALE GENOMIC DNA]</scope>
    <source>
        <strain evidence="3 4">ZZ0214-1</strain>
    </source>
</reference>
<dbReference type="STRING" id="1077348.A0A2G8SPC0"/>
<evidence type="ECO:0000313" key="3">
    <source>
        <dbReference type="EMBL" id="PIL35563.1"/>
    </source>
</evidence>
<organism evidence="3 4">
    <name type="scientific">Ganoderma sinense ZZ0214-1</name>
    <dbReference type="NCBI Taxonomy" id="1077348"/>
    <lineage>
        <taxon>Eukaryota</taxon>
        <taxon>Fungi</taxon>
        <taxon>Dikarya</taxon>
        <taxon>Basidiomycota</taxon>
        <taxon>Agaricomycotina</taxon>
        <taxon>Agaricomycetes</taxon>
        <taxon>Polyporales</taxon>
        <taxon>Polyporaceae</taxon>
        <taxon>Ganoderma</taxon>
    </lineage>
</organism>
<dbReference type="AlphaFoldDB" id="A0A2G8SPC0"/>
<accession>A0A2G8SPC0</accession>
<name>A0A2G8SPC0_9APHY</name>
<feature type="compositionally biased region" description="Acidic residues" evidence="2">
    <location>
        <begin position="30"/>
        <end position="39"/>
    </location>
</feature>
<comment type="caution">
    <text evidence="3">The sequence shown here is derived from an EMBL/GenBank/DDBJ whole genome shotgun (WGS) entry which is preliminary data.</text>
</comment>